<dbReference type="FunFam" id="1.10.8.60:FF:000001">
    <property type="entry name" value="ATP-dependent zinc metalloprotease FtsH"/>
    <property type="match status" value="1"/>
</dbReference>
<dbReference type="GO" id="GO:0030163">
    <property type="term" value="P:protein catabolic process"/>
    <property type="evidence" value="ECO:0007669"/>
    <property type="project" value="UniProtKB-UniRule"/>
</dbReference>
<evidence type="ECO:0000256" key="15">
    <source>
        <dbReference type="HAMAP-Rule" id="MF_01458"/>
    </source>
</evidence>
<comment type="subcellular location">
    <subcellularLocation>
        <location evidence="15">Cell membrane</location>
        <topology evidence="15">Multi-pass membrane protein</topology>
        <orientation evidence="15">Cytoplasmic side</orientation>
    </subcellularLocation>
    <subcellularLocation>
        <location evidence="1">Membrane</location>
    </subcellularLocation>
</comment>
<feature type="transmembrane region" description="Helical" evidence="15">
    <location>
        <begin position="12"/>
        <end position="31"/>
    </location>
</feature>
<dbReference type="GO" id="GO:0005524">
    <property type="term" value="F:ATP binding"/>
    <property type="evidence" value="ECO:0007669"/>
    <property type="project" value="UniProtKB-UniRule"/>
</dbReference>
<evidence type="ECO:0000256" key="17">
    <source>
        <dbReference type="SAM" id="MobiDB-lite"/>
    </source>
</evidence>
<comment type="function">
    <text evidence="15">Acts as a processive, ATP-dependent zinc metallopeptidase for both cytoplasmic and membrane proteins. Plays a role in the quality control of integral membrane proteins.</text>
</comment>
<keyword evidence="5 15" id="KW-0812">Transmembrane</keyword>
<dbReference type="FunFam" id="3.40.50.300:FF:000001">
    <property type="entry name" value="ATP-dependent zinc metalloprotease FtsH"/>
    <property type="match status" value="1"/>
</dbReference>
<dbReference type="InterPro" id="IPR003959">
    <property type="entry name" value="ATPase_AAA_core"/>
</dbReference>
<organism evidence="19 20">
    <name type="scientific">Coprococcus eutactus</name>
    <dbReference type="NCBI Taxonomy" id="33043"/>
    <lineage>
        <taxon>Bacteria</taxon>
        <taxon>Bacillati</taxon>
        <taxon>Bacillota</taxon>
        <taxon>Clostridia</taxon>
        <taxon>Lachnospirales</taxon>
        <taxon>Lachnospiraceae</taxon>
        <taxon>Coprococcus</taxon>
    </lineage>
</organism>
<keyword evidence="4 15" id="KW-0645">Protease</keyword>
<dbReference type="InterPro" id="IPR005936">
    <property type="entry name" value="FtsH"/>
</dbReference>
<protein>
    <recommendedName>
        <fullName evidence="15">ATP-dependent zinc metalloprotease FtsH</fullName>
        <ecNumber evidence="15">3.4.24.-</ecNumber>
    </recommendedName>
</protein>
<dbReference type="GO" id="GO:0006508">
    <property type="term" value="P:proteolysis"/>
    <property type="evidence" value="ECO:0007669"/>
    <property type="project" value="UniProtKB-KW"/>
</dbReference>
<comment type="similarity">
    <text evidence="16">Belongs to the AAA ATPase family.</text>
</comment>
<dbReference type="AlphaFoldDB" id="A0AAI9NXV9"/>
<feature type="active site" evidence="15">
    <location>
        <position position="458"/>
    </location>
</feature>
<feature type="region of interest" description="Disordered" evidence="17">
    <location>
        <begin position="165"/>
        <end position="187"/>
    </location>
</feature>
<dbReference type="InterPro" id="IPR027417">
    <property type="entry name" value="P-loop_NTPase"/>
</dbReference>
<evidence type="ECO:0000256" key="5">
    <source>
        <dbReference type="ARBA" id="ARBA00022692"/>
    </source>
</evidence>
<evidence type="ECO:0000256" key="8">
    <source>
        <dbReference type="ARBA" id="ARBA00022801"/>
    </source>
</evidence>
<dbReference type="PANTHER" id="PTHR23076">
    <property type="entry name" value="METALLOPROTEASE M41 FTSH"/>
    <property type="match status" value="1"/>
</dbReference>
<dbReference type="SUPFAM" id="SSF140990">
    <property type="entry name" value="FtsH protease domain-like"/>
    <property type="match status" value="1"/>
</dbReference>
<evidence type="ECO:0000256" key="9">
    <source>
        <dbReference type="ARBA" id="ARBA00022833"/>
    </source>
</evidence>
<dbReference type="HAMAP" id="MF_01458">
    <property type="entry name" value="FtsH"/>
    <property type="match status" value="1"/>
</dbReference>
<dbReference type="FunFam" id="1.20.58.760:FF:000001">
    <property type="entry name" value="ATP-dependent zinc metalloprotease FtsH"/>
    <property type="match status" value="1"/>
</dbReference>
<keyword evidence="7 15" id="KW-0547">Nucleotide-binding</keyword>
<keyword evidence="11 15" id="KW-1133">Transmembrane helix</keyword>
<dbReference type="GO" id="GO:0004222">
    <property type="term" value="F:metalloendopeptidase activity"/>
    <property type="evidence" value="ECO:0007669"/>
    <property type="project" value="InterPro"/>
</dbReference>
<keyword evidence="6 15" id="KW-0479">Metal-binding</keyword>
<dbReference type="Gene3D" id="1.10.8.60">
    <property type="match status" value="1"/>
</dbReference>
<dbReference type="EC" id="3.4.24.-" evidence="15"/>
<dbReference type="EMBL" id="BLYL01000002">
    <property type="protein sequence ID" value="GFO93616.1"/>
    <property type="molecule type" value="Genomic_DNA"/>
</dbReference>
<keyword evidence="3 15" id="KW-1003">Cell membrane</keyword>
<feature type="compositionally biased region" description="Basic and acidic residues" evidence="17">
    <location>
        <begin position="671"/>
        <end position="680"/>
    </location>
</feature>
<dbReference type="InterPro" id="IPR000642">
    <property type="entry name" value="Peptidase_M41"/>
</dbReference>
<keyword evidence="9 15" id="KW-0862">Zinc</keyword>
<evidence type="ECO:0000256" key="3">
    <source>
        <dbReference type="ARBA" id="ARBA00022475"/>
    </source>
</evidence>
<dbReference type="Gene3D" id="3.40.50.300">
    <property type="entry name" value="P-loop containing nucleotide triphosphate hydrolases"/>
    <property type="match status" value="1"/>
</dbReference>
<feature type="binding site" evidence="15">
    <location>
        <position position="534"/>
    </location>
    <ligand>
        <name>Zn(2+)</name>
        <dbReference type="ChEBI" id="CHEBI:29105"/>
        <note>catalytic</note>
    </ligand>
</feature>
<comment type="similarity">
    <text evidence="14 15">In the central section; belongs to the AAA ATPase family.</text>
</comment>
<dbReference type="Pfam" id="PF00004">
    <property type="entry name" value="AAA"/>
    <property type="match status" value="1"/>
</dbReference>
<name>A0AAI9NXV9_9FIRM</name>
<keyword evidence="10 15" id="KW-0067">ATP-binding</keyword>
<feature type="compositionally biased region" description="Low complexity" evidence="17">
    <location>
        <begin position="658"/>
        <end position="670"/>
    </location>
</feature>
<evidence type="ECO:0000256" key="4">
    <source>
        <dbReference type="ARBA" id="ARBA00022670"/>
    </source>
</evidence>
<dbReference type="InterPro" id="IPR003960">
    <property type="entry name" value="ATPase_AAA_CS"/>
</dbReference>
<dbReference type="Proteomes" id="UP000660047">
    <property type="component" value="Unassembled WGS sequence"/>
</dbReference>
<feature type="binding site" evidence="15">
    <location>
        <begin position="235"/>
        <end position="242"/>
    </location>
    <ligand>
        <name>ATP</name>
        <dbReference type="ChEBI" id="CHEBI:30616"/>
    </ligand>
</feature>
<keyword evidence="12 15" id="KW-0482">Metalloprotease</keyword>
<dbReference type="PROSITE" id="PS00674">
    <property type="entry name" value="AAA"/>
    <property type="match status" value="1"/>
</dbReference>
<keyword evidence="13 15" id="KW-0472">Membrane</keyword>
<dbReference type="Pfam" id="PF17862">
    <property type="entry name" value="AAA_lid_3"/>
    <property type="match status" value="1"/>
</dbReference>
<dbReference type="GO" id="GO:0004176">
    <property type="term" value="F:ATP-dependent peptidase activity"/>
    <property type="evidence" value="ECO:0007669"/>
    <property type="project" value="InterPro"/>
</dbReference>
<gene>
    <name evidence="15" type="primary">ftsH</name>
    <name evidence="19" type="ORF">COEU31_06620</name>
</gene>
<dbReference type="Pfam" id="PF01434">
    <property type="entry name" value="Peptidase_M41"/>
    <property type="match status" value="1"/>
</dbReference>
<evidence type="ECO:0000256" key="11">
    <source>
        <dbReference type="ARBA" id="ARBA00022989"/>
    </source>
</evidence>
<comment type="cofactor">
    <cofactor evidence="15">
        <name>Zn(2+)</name>
        <dbReference type="ChEBI" id="CHEBI:29105"/>
    </cofactor>
    <text evidence="15">Binds 1 zinc ion per subunit.</text>
</comment>
<evidence type="ECO:0000256" key="6">
    <source>
        <dbReference type="ARBA" id="ARBA00022723"/>
    </source>
</evidence>
<accession>A0AAI9NXV9</accession>
<evidence type="ECO:0000256" key="10">
    <source>
        <dbReference type="ARBA" id="ARBA00022840"/>
    </source>
</evidence>
<dbReference type="GO" id="GO:0016887">
    <property type="term" value="F:ATP hydrolysis activity"/>
    <property type="evidence" value="ECO:0007669"/>
    <property type="project" value="UniProtKB-UniRule"/>
</dbReference>
<sequence length="680" mass="74868">MENMDKRKFRNGMIIYLLILIVAFILINRWMQSDKIEVTTTYSYTDLTEDLDDGKILALSIQPNAEIPTAVVQVQFTNGKTLAFYSTDVNDVVKIYNDYQASVDKYNATVSSDDDKKVVARCSLNDVEKTSIWSVIIPYALVMIVMFFVMLLFVRSSQGGGGQMMNFGKSRAKMTEPDEKEKEDKKNNKKKITFDDVAGLSEEKEDLEEIVCFLKNPGRFIKVGARIPKGVLLVGPPGTGKTLMAKAIAGEAGVPFFSISGSDFVEMFVGVGAARVRDLFAQAKKNAPCIVFIDEIDAVARQRGTGLGGGHDEREQTLNQLLVEMDGFGANEGIIVLAATNRVDILDKAILRPGRFDRKISVNPPDIKGREEILKLHVANKPLAEDVDLNEISRTTAGFSGADLENLMNEAAISAAKAGREYINKEDVDKSYIKVGVGGEKRSHVISEEDRKITAYHESGHAILFHLLPYVGPVHIVSIIPTGTGAGGYTMPLPQGDQEYLTKAHLLNEIKVSMGGRIAEKIIFGNFTTGASQDIKMASGYARSMVTKYGMSENLGFINYESDDQEEVFLGKNLGHTKPYSEKIAAAIDEEVKQIVDECYREAYEILEQNVDVLHKSAKLLLEKERITGAEFEALFDRDDAKDADADVQSNGAEQSTAENVNAADNAVAEQKAETQTDKQ</sequence>
<comment type="subunit">
    <text evidence="15">Homohexamer.</text>
</comment>
<feature type="binding site" evidence="15">
    <location>
        <position position="457"/>
    </location>
    <ligand>
        <name>Zn(2+)</name>
        <dbReference type="ChEBI" id="CHEBI:29105"/>
        <note>catalytic</note>
    </ligand>
</feature>
<dbReference type="SUPFAM" id="SSF52540">
    <property type="entry name" value="P-loop containing nucleoside triphosphate hydrolases"/>
    <property type="match status" value="1"/>
</dbReference>
<feature type="region of interest" description="Disordered" evidence="17">
    <location>
        <begin position="643"/>
        <end position="680"/>
    </location>
</feature>
<comment type="caution">
    <text evidence="19">The sequence shown here is derived from an EMBL/GenBank/DDBJ whole genome shotgun (WGS) entry which is preliminary data.</text>
</comment>
<evidence type="ECO:0000259" key="18">
    <source>
        <dbReference type="SMART" id="SM00382"/>
    </source>
</evidence>
<feature type="compositionally biased region" description="Polar residues" evidence="17">
    <location>
        <begin position="648"/>
        <end position="657"/>
    </location>
</feature>
<dbReference type="PANTHER" id="PTHR23076:SF113">
    <property type="entry name" value="ATP-DEPENDENT ZINC METALLOPROTEASE FTSH 1, CHLOROPLASTIC-RELATED"/>
    <property type="match status" value="1"/>
</dbReference>
<dbReference type="InterPro" id="IPR037219">
    <property type="entry name" value="Peptidase_M41-like"/>
</dbReference>
<reference evidence="19" key="1">
    <citation type="submission" date="2020-06" db="EMBL/GenBank/DDBJ databases">
        <title>Characterization of fructooligosaccharide metabolism and fructooligosaccharide-degrading enzymes in human commensal butyrate producers.</title>
        <authorList>
            <person name="Tanno H."/>
            <person name="Fujii T."/>
            <person name="Hirano K."/>
            <person name="Maeno S."/>
            <person name="Tonozuka T."/>
            <person name="Sakamoto M."/>
            <person name="Ohkuma M."/>
            <person name="Tochio T."/>
            <person name="Endo A."/>
        </authorList>
    </citation>
    <scope>NUCLEOTIDE SEQUENCE</scope>
    <source>
        <strain evidence="19">JCM 31265</strain>
    </source>
</reference>
<feature type="transmembrane region" description="Helical" evidence="15">
    <location>
        <begin position="132"/>
        <end position="154"/>
    </location>
</feature>
<dbReference type="RefSeq" id="WP_055224006.1">
    <property type="nucleotide sequence ID" value="NZ_BLYL01000002.1"/>
</dbReference>
<evidence type="ECO:0000313" key="19">
    <source>
        <dbReference type="EMBL" id="GFO93616.1"/>
    </source>
</evidence>
<evidence type="ECO:0000256" key="14">
    <source>
        <dbReference type="ARBA" id="ARBA00061570"/>
    </source>
</evidence>
<feature type="compositionally biased region" description="Basic and acidic residues" evidence="17">
    <location>
        <begin position="173"/>
        <end position="186"/>
    </location>
</feature>
<dbReference type="NCBIfam" id="TIGR01241">
    <property type="entry name" value="FtsH_fam"/>
    <property type="match status" value="1"/>
</dbReference>
<evidence type="ECO:0000256" key="7">
    <source>
        <dbReference type="ARBA" id="ARBA00022741"/>
    </source>
</evidence>
<evidence type="ECO:0000256" key="13">
    <source>
        <dbReference type="ARBA" id="ARBA00023136"/>
    </source>
</evidence>
<dbReference type="GO" id="GO:0008270">
    <property type="term" value="F:zinc ion binding"/>
    <property type="evidence" value="ECO:0007669"/>
    <property type="project" value="UniProtKB-UniRule"/>
</dbReference>
<comment type="similarity">
    <text evidence="2 15">In the C-terminal section; belongs to the peptidase M41 family.</text>
</comment>
<dbReference type="GO" id="GO:0005886">
    <property type="term" value="C:plasma membrane"/>
    <property type="evidence" value="ECO:0007669"/>
    <property type="project" value="UniProtKB-SubCell"/>
</dbReference>
<evidence type="ECO:0000313" key="20">
    <source>
        <dbReference type="Proteomes" id="UP000660047"/>
    </source>
</evidence>
<evidence type="ECO:0000256" key="2">
    <source>
        <dbReference type="ARBA" id="ARBA00010044"/>
    </source>
</evidence>
<dbReference type="Gene3D" id="1.20.58.760">
    <property type="entry name" value="Peptidase M41"/>
    <property type="match status" value="1"/>
</dbReference>
<evidence type="ECO:0000256" key="16">
    <source>
        <dbReference type="RuleBase" id="RU003651"/>
    </source>
</evidence>
<dbReference type="InterPro" id="IPR041569">
    <property type="entry name" value="AAA_lid_3"/>
</dbReference>
<dbReference type="SMART" id="SM00382">
    <property type="entry name" value="AAA"/>
    <property type="match status" value="1"/>
</dbReference>
<dbReference type="CDD" id="cd19501">
    <property type="entry name" value="RecA-like_FtsH"/>
    <property type="match status" value="1"/>
</dbReference>
<keyword evidence="8 15" id="KW-0378">Hydrolase</keyword>
<dbReference type="InterPro" id="IPR003593">
    <property type="entry name" value="AAA+_ATPase"/>
</dbReference>
<evidence type="ECO:0000256" key="12">
    <source>
        <dbReference type="ARBA" id="ARBA00023049"/>
    </source>
</evidence>
<proteinExistence type="inferred from homology"/>
<evidence type="ECO:0000256" key="1">
    <source>
        <dbReference type="ARBA" id="ARBA00004370"/>
    </source>
</evidence>
<feature type="binding site" evidence="15">
    <location>
        <position position="461"/>
    </location>
    <ligand>
        <name>Zn(2+)</name>
        <dbReference type="ChEBI" id="CHEBI:29105"/>
        <note>catalytic</note>
    </ligand>
</feature>
<feature type="domain" description="AAA+ ATPase" evidence="18">
    <location>
        <begin position="227"/>
        <end position="366"/>
    </location>
</feature>